<dbReference type="AlphaFoldDB" id="A0A6S7JIB4"/>
<keyword evidence="2" id="KW-1185">Reference proteome</keyword>
<dbReference type="Proteomes" id="UP001152795">
    <property type="component" value="Unassembled WGS sequence"/>
</dbReference>
<dbReference type="InterPro" id="IPR036179">
    <property type="entry name" value="Ig-like_dom_sf"/>
</dbReference>
<feature type="non-terminal residue" evidence="1">
    <location>
        <position position="1"/>
    </location>
</feature>
<sequence length="135" mass="14374">CARAKENGSGPCRVHAVGQVSLPPEGNTFVVLPGENVTIVWKLDVDVALITGRSWTFLPKGIDTFAAIIGDGGVVGNPQYSPGPFTIIKPATLILKNVTTQYNGTYNFFVSTLRGGENSIVTVFVAGKCMLYNIL</sequence>
<protein>
    <submittedName>
        <fullName evidence="1">---NA</fullName>
    </submittedName>
</protein>
<gene>
    <name evidence="1" type="ORF">PACLA_8A000226</name>
</gene>
<accession>A0A6S7JIB4</accession>
<name>A0A6S7JIB4_PARCT</name>
<comment type="caution">
    <text evidence="1">The sequence shown here is derived from an EMBL/GenBank/DDBJ whole genome shotgun (WGS) entry which is preliminary data.</text>
</comment>
<proteinExistence type="predicted"/>
<dbReference type="EMBL" id="CACRXK020018174">
    <property type="protein sequence ID" value="CAB4032156.1"/>
    <property type="molecule type" value="Genomic_DNA"/>
</dbReference>
<evidence type="ECO:0000313" key="1">
    <source>
        <dbReference type="EMBL" id="CAB4032156.1"/>
    </source>
</evidence>
<dbReference type="SUPFAM" id="SSF48726">
    <property type="entry name" value="Immunoglobulin"/>
    <property type="match status" value="1"/>
</dbReference>
<organism evidence="1 2">
    <name type="scientific">Paramuricea clavata</name>
    <name type="common">Red gorgonian</name>
    <name type="synonym">Violescent sea-whip</name>
    <dbReference type="NCBI Taxonomy" id="317549"/>
    <lineage>
        <taxon>Eukaryota</taxon>
        <taxon>Metazoa</taxon>
        <taxon>Cnidaria</taxon>
        <taxon>Anthozoa</taxon>
        <taxon>Octocorallia</taxon>
        <taxon>Malacalcyonacea</taxon>
        <taxon>Plexauridae</taxon>
        <taxon>Paramuricea</taxon>
    </lineage>
</organism>
<evidence type="ECO:0000313" key="2">
    <source>
        <dbReference type="Proteomes" id="UP001152795"/>
    </source>
</evidence>
<reference evidence="1" key="1">
    <citation type="submission" date="2020-04" db="EMBL/GenBank/DDBJ databases">
        <authorList>
            <person name="Alioto T."/>
            <person name="Alioto T."/>
            <person name="Gomez Garrido J."/>
        </authorList>
    </citation>
    <scope>NUCLEOTIDE SEQUENCE</scope>
    <source>
        <strain evidence="1">A484AB</strain>
    </source>
</reference>